<dbReference type="EMBL" id="PYGA01000016">
    <property type="protein sequence ID" value="PSK93756.1"/>
    <property type="molecule type" value="Genomic_DNA"/>
</dbReference>
<name>A0A2P8D958_9ACTN</name>
<comment type="caution">
    <text evidence="2">The sequence shown here is derived from an EMBL/GenBank/DDBJ whole genome shotgun (WGS) entry which is preliminary data.</text>
</comment>
<gene>
    <name evidence="2" type="ORF">CLV63_116163</name>
</gene>
<keyword evidence="1" id="KW-0812">Transmembrane</keyword>
<dbReference type="RefSeq" id="WP_106585015.1">
    <property type="nucleotide sequence ID" value="NZ_PYGA01000016.1"/>
</dbReference>
<proteinExistence type="predicted"/>
<dbReference type="AlphaFoldDB" id="A0A2P8D958"/>
<evidence type="ECO:0000313" key="3">
    <source>
        <dbReference type="Proteomes" id="UP000240542"/>
    </source>
</evidence>
<keyword evidence="1" id="KW-0472">Membrane</keyword>
<organism evidence="2 3">
    <name type="scientific">Murinocardiopsis flavida</name>
    <dbReference type="NCBI Taxonomy" id="645275"/>
    <lineage>
        <taxon>Bacteria</taxon>
        <taxon>Bacillati</taxon>
        <taxon>Actinomycetota</taxon>
        <taxon>Actinomycetes</taxon>
        <taxon>Streptosporangiales</taxon>
        <taxon>Nocardiopsidaceae</taxon>
        <taxon>Murinocardiopsis</taxon>
    </lineage>
</organism>
<reference evidence="2 3" key="1">
    <citation type="submission" date="2018-03" db="EMBL/GenBank/DDBJ databases">
        <title>Genomic Encyclopedia of Archaeal and Bacterial Type Strains, Phase II (KMG-II): from individual species to whole genera.</title>
        <authorList>
            <person name="Goeker M."/>
        </authorList>
    </citation>
    <scope>NUCLEOTIDE SEQUENCE [LARGE SCALE GENOMIC DNA]</scope>
    <source>
        <strain evidence="2 3">DSM 45312</strain>
    </source>
</reference>
<feature type="transmembrane region" description="Helical" evidence="1">
    <location>
        <begin position="102"/>
        <end position="119"/>
    </location>
</feature>
<protein>
    <submittedName>
        <fullName evidence="2">Uncharacterized protein</fullName>
    </submittedName>
</protein>
<dbReference type="OrthoDB" id="3854538at2"/>
<evidence type="ECO:0000313" key="2">
    <source>
        <dbReference type="EMBL" id="PSK93756.1"/>
    </source>
</evidence>
<sequence>MHTKRSRNEEIRDDIAAALAVARDLGPDYDPQVAESLMDRVPALVADPAEPAPASAPTGWASALSQQPGSRAARVAQSVVWWTLGMGAATLASAFAPSGIPWGLLAVIAVTAHVAPAWRNPEATSRRASRAAAVTGGGALVLAATAWIAETAPEGVPWIVLTVLAVVAHVVRASLPLRHS</sequence>
<keyword evidence="1" id="KW-1133">Transmembrane helix</keyword>
<feature type="transmembrane region" description="Helical" evidence="1">
    <location>
        <begin position="131"/>
        <end position="149"/>
    </location>
</feature>
<feature type="transmembrane region" description="Helical" evidence="1">
    <location>
        <begin position="79"/>
        <end position="96"/>
    </location>
</feature>
<keyword evidence="3" id="KW-1185">Reference proteome</keyword>
<evidence type="ECO:0000256" key="1">
    <source>
        <dbReference type="SAM" id="Phobius"/>
    </source>
</evidence>
<feature type="transmembrane region" description="Helical" evidence="1">
    <location>
        <begin position="155"/>
        <end position="175"/>
    </location>
</feature>
<accession>A0A2P8D958</accession>
<dbReference type="Proteomes" id="UP000240542">
    <property type="component" value="Unassembled WGS sequence"/>
</dbReference>